<dbReference type="InterPro" id="IPR036890">
    <property type="entry name" value="HATPase_C_sf"/>
</dbReference>
<dbReference type="Gene3D" id="1.10.287.130">
    <property type="match status" value="1"/>
</dbReference>
<dbReference type="SMART" id="SM00304">
    <property type="entry name" value="HAMP"/>
    <property type="match status" value="1"/>
</dbReference>
<organism evidence="14 15">
    <name type="scientific">Paraherbaspirillum soli</name>
    <dbReference type="NCBI Taxonomy" id="631222"/>
    <lineage>
        <taxon>Bacteria</taxon>
        <taxon>Pseudomonadati</taxon>
        <taxon>Pseudomonadota</taxon>
        <taxon>Betaproteobacteria</taxon>
        <taxon>Burkholderiales</taxon>
        <taxon>Oxalobacteraceae</taxon>
        <taxon>Paraherbaspirillum</taxon>
    </lineage>
</organism>
<dbReference type="InterPro" id="IPR005467">
    <property type="entry name" value="His_kinase_dom"/>
</dbReference>
<dbReference type="RefSeq" id="WP_378999381.1">
    <property type="nucleotide sequence ID" value="NZ_JBHSMT010000028.1"/>
</dbReference>
<dbReference type="InterPro" id="IPR003594">
    <property type="entry name" value="HATPase_dom"/>
</dbReference>
<feature type="transmembrane region" description="Helical" evidence="11">
    <location>
        <begin position="157"/>
        <end position="175"/>
    </location>
</feature>
<name>A0ABW0MFM7_9BURK</name>
<dbReference type="InterPro" id="IPR004358">
    <property type="entry name" value="Sig_transdc_His_kin-like_C"/>
</dbReference>
<reference evidence="15" key="1">
    <citation type="journal article" date="2019" name="Int. J. Syst. Evol. Microbiol.">
        <title>The Global Catalogue of Microorganisms (GCM) 10K type strain sequencing project: providing services to taxonomists for standard genome sequencing and annotation.</title>
        <authorList>
            <consortium name="The Broad Institute Genomics Platform"/>
            <consortium name="The Broad Institute Genome Sequencing Center for Infectious Disease"/>
            <person name="Wu L."/>
            <person name="Ma J."/>
        </authorList>
    </citation>
    <scope>NUCLEOTIDE SEQUENCE [LARGE SCALE GENOMIC DNA]</scope>
    <source>
        <strain evidence="15">JCM 17066</strain>
    </source>
</reference>
<dbReference type="SUPFAM" id="SSF47384">
    <property type="entry name" value="Homodimeric domain of signal transducing histidine kinase"/>
    <property type="match status" value="1"/>
</dbReference>
<evidence type="ECO:0000256" key="2">
    <source>
        <dbReference type="ARBA" id="ARBA00004141"/>
    </source>
</evidence>
<keyword evidence="15" id="KW-1185">Reference proteome</keyword>
<evidence type="ECO:0000256" key="6">
    <source>
        <dbReference type="ARBA" id="ARBA00022692"/>
    </source>
</evidence>
<feature type="domain" description="Histidine kinase" evidence="12">
    <location>
        <begin position="236"/>
        <end position="448"/>
    </location>
</feature>
<sequence>MDGVKKYLNSSLQVRLSLWLSMAIVTVALGAGAFSFVFAFKDANELQDNQLRQIAALIVQNNLPLGSHILETSEHDPESDARVIVQVLPSQDRVSAMSAKRSLKLPDDVKEGMQTLTVRDKSWRLFVKELRAGNRLAVAQRTEVRDEIARDSGLRTLAPFVVLIPLLSLLVILLVRQMLKPVARLSAAMDQRSENDLSPLDDAHVPAEIRPLTASINRLLQRVAQAVEMQRRFVADAAHELRSPLTALSLQAENLERTGLPPAALPRLASMRQGLQRTRLLLDQLLSMARSQTEPSVENKEISVLAVFRRVLEQLMPVAEAKGIDLGVVSEQDVCLPAQEIDLTTLVKNLLDNAIRYTPAGGRIDLRVGRQQGWVELEVADSGPGIPVQERDRIFDPFYRILGNDEIGSGLGLAIVKAIVDRMGGTIVLADANLDPAARGLRVTVRLK</sequence>
<feature type="transmembrane region" description="Helical" evidence="11">
    <location>
        <begin position="16"/>
        <end position="40"/>
    </location>
</feature>
<dbReference type="PROSITE" id="PS50885">
    <property type="entry name" value="HAMP"/>
    <property type="match status" value="1"/>
</dbReference>
<evidence type="ECO:0000259" key="12">
    <source>
        <dbReference type="PROSITE" id="PS50109"/>
    </source>
</evidence>
<gene>
    <name evidence="14" type="ORF">ACFPM8_17585</name>
</gene>
<dbReference type="InterPro" id="IPR036097">
    <property type="entry name" value="HisK_dim/P_sf"/>
</dbReference>
<keyword evidence="10 11" id="KW-0472">Membrane</keyword>
<evidence type="ECO:0000313" key="15">
    <source>
        <dbReference type="Proteomes" id="UP001596045"/>
    </source>
</evidence>
<dbReference type="GO" id="GO:0016301">
    <property type="term" value="F:kinase activity"/>
    <property type="evidence" value="ECO:0007669"/>
    <property type="project" value="UniProtKB-KW"/>
</dbReference>
<accession>A0ABW0MFM7</accession>
<dbReference type="SMART" id="SM00388">
    <property type="entry name" value="HisKA"/>
    <property type="match status" value="1"/>
</dbReference>
<evidence type="ECO:0000256" key="11">
    <source>
        <dbReference type="SAM" id="Phobius"/>
    </source>
</evidence>
<keyword evidence="4" id="KW-0597">Phosphoprotein</keyword>
<dbReference type="Pfam" id="PF00512">
    <property type="entry name" value="HisKA"/>
    <property type="match status" value="1"/>
</dbReference>
<keyword evidence="9" id="KW-0902">Two-component regulatory system</keyword>
<comment type="caution">
    <text evidence="14">The sequence shown here is derived from an EMBL/GenBank/DDBJ whole genome shotgun (WGS) entry which is preliminary data.</text>
</comment>
<dbReference type="CDD" id="cd00075">
    <property type="entry name" value="HATPase"/>
    <property type="match status" value="1"/>
</dbReference>
<comment type="catalytic activity">
    <reaction evidence="1">
        <text>ATP + protein L-histidine = ADP + protein N-phospho-L-histidine.</text>
        <dbReference type="EC" id="2.7.13.3"/>
    </reaction>
</comment>
<dbReference type="PROSITE" id="PS50109">
    <property type="entry name" value="HIS_KIN"/>
    <property type="match status" value="1"/>
</dbReference>
<dbReference type="SUPFAM" id="SSF55874">
    <property type="entry name" value="ATPase domain of HSP90 chaperone/DNA topoisomerase II/histidine kinase"/>
    <property type="match status" value="1"/>
</dbReference>
<dbReference type="InterPro" id="IPR003661">
    <property type="entry name" value="HisK_dim/P_dom"/>
</dbReference>
<comment type="subcellular location">
    <subcellularLocation>
        <location evidence="2">Membrane</location>
        <topology evidence="2">Multi-pass membrane protein</topology>
    </subcellularLocation>
</comment>
<keyword evidence="7 14" id="KW-0418">Kinase</keyword>
<evidence type="ECO:0000256" key="7">
    <source>
        <dbReference type="ARBA" id="ARBA00022777"/>
    </source>
</evidence>
<protein>
    <recommendedName>
        <fullName evidence="3">histidine kinase</fullName>
        <ecNumber evidence="3">2.7.13.3</ecNumber>
    </recommendedName>
</protein>
<dbReference type="SMART" id="SM00387">
    <property type="entry name" value="HATPase_c"/>
    <property type="match status" value="1"/>
</dbReference>
<keyword evidence="5" id="KW-0808">Transferase</keyword>
<dbReference type="EC" id="2.7.13.3" evidence="3"/>
<keyword evidence="8 11" id="KW-1133">Transmembrane helix</keyword>
<dbReference type="PANTHER" id="PTHR45436">
    <property type="entry name" value="SENSOR HISTIDINE KINASE YKOH"/>
    <property type="match status" value="1"/>
</dbReference>
<evidence type="ECO:0000256" key="3">
    <source>
        <dbReference type="ARBA" id="ARBA00012438"/>
    </source>
</evidence>
<feature type="domain" description="HAMP" evidence="13">
    <location>
        <begin position="176"/>
        <end position="228"/>
    </location>
</feature>
<evidence type="ECO:0000259" key="13">
    <source>
        <dbReference type="PROSITE" id="PS50885"/>
    </source>
</evidence>
<dbReference type="InterPro" id="IPR003660">
    <property type="entry name" value="HAMP_dom"/>
</dbReference>
<evidence type="ECO:0000256" key="5">
    <source>
        <dbReference type="ARBA" id="ARBA00022679"/>
    </source>
</evidence>
<evidence type="ECO:0000256" key="1">
    <source>
        <dbReference type="ARBA" id="ARBA00000085"/>
    </source>
</evidence>
<evidence type="ECO:0000256" key="9">
    <source>
        <dbReference type="ARBA" id="ARBA00023012"/>
    </source>
</evidence>
<dbReference type="Gene3D" id="3.30.565.10">
    <property type="entry name" value="Histidine kinase-like ATPase, C-terminal domain"/>
    <property type="match status" value="1"/>
</dbReference>
<dbReference type="Pfam" id="PF00672">
    <property type="entry name" value="HAMP"/>
    <property type="match status" value="1"/>
</dbReference>
<dbReference type="InterPro" id="IPR050428">
    <property type="entry name" value="TCS_sensor_his_kinase"/>
</dbReference>
<evidence type="ECO:0000256" key="8">
    <source>
        <dbReference type="ARBA" id="ARBA00022989"/>
    </source>
</evidence>
<proteinExistence type="predicted"/>
<dbReference type="EMBL" id="JBHSMT010000028">
    <property type="protein sequence ID" value="MFC5475777.1"/>
    <property type="molecule type" value="Genomic_DNA"/>
</dbReference>
<dbReference type="PRINTS" id="PR00344">
    <property type="entry name" value="BCTRLSENSOR"/>
</dbReference>
<dbReference type="CDD" id="cd00082">
    <property type="entry name" value="HisKA"/>
    <property type="match status" value="1"/>
</dbReference>
<evidence type="ECO:0000256" key="10">
    <source>
        <dbReference type="ARBA" id="ARBA00023136"/>
    </source>
</evidence>
<dbReference type="PANTHER" id="PTHR45436:SF15">
    <property type="entry name" value="SENSOR HISTIDINE KINASE CUSS"/>
    <property type="match status" value="1"/>
</dbReference>
<evidence type="ECO:0000313" key="14">
    <source>
        <dbReference type="EMBL" id="MFC5475777.1"/>
    </source>
</evidence>
<dbReference type="Pfam" id="PF02518">
    <property type="entry name" value="HATPase_c"/>
    <property type="match status" value="1"/>
</dbReference>
<keyword evidence="6 11" id="KW-0812">Transmembrane</keyword>
<dbReference type="Gene3D" id="6.10.340.10">
    <property type="match status" value="1"/>
</dbReference>
<evidence type="ECO:0000256" key="4">
    <source>
        <dbReference type="ARBA" id="ARBA00022553"/>
    </source>
</evidence>
<dbReference type="Proteomes" id="UP001596045">
    <property type="component" value="Unassembled WGS sequence"/>
</dbReference>